<organism evidence="1 2">
    <name type="scientific">Solanum commersonii</name>
    <name type="common">Commerson's wild potato</name>
    <name type="synonym">Commerson's nightshade</name>
    <dbReference type="NCBI Taxonomy" id="4109"/>
    <lineage>
        <taxon>Eukaryota</taxon>
        <taxon>Viridiplantae</taxon>
        <taxon>Streptophyta</taxon>
        <taxon>Embryophyta</taxon>
        <taxon>Tracheophyta</taxon>
        <taxon>Spermatophyta</taxon>
        <taxon>Magnoliopsida</taxon>
        <taxon>eudicotyledons</taxon>
        <taxon>Gunneridae</taxon>
        <taxon>Pentapetalae</taxon>
        <taxon>asterids</taxon>
        <taxon>lamiids</taxon>
        <taxon>Solanales</taxon>
        <taxon>Solanaceae</taxon>
        <taxon>Solanoideae</taxon>
        <taxon>Solaneae</taxon>
        <taxon>Solanum</taxon>
    </lineage>
</organism>
<evidence type="ECO:0000313" key="1">
    <source>
        <dbReference type="EMBL" id="KAG5614887.1"/>
    </source>
</evidence>
<feature type="non-terminal residue" evidence="1">
    <location>
        <position position="1"/>
    </location>
</feature>
<protein>
    <submittedName>
        <fullName evidence="1">Uncharacterized protein</fullName>
    </submittedName>
</protein>
<reference evidence="1 2" key="1">
    <citation type="submission" date="2020-09" db="EMBL/GenBank/DDBJ databases">
        <title>De no assembly of potato wild relative species, Solanum commersonii.</title>
        <authorList>
            <person name="Cho K."/>
        </authorList>
    </citation>
    <scope>NUCLEOTIDE SEQUENCE [LARGE SCALE GENOMIC DNA]</scope>
    <source>
        <strain evidence="1">LZ3.2</strain>
        <tissue evidence="1">Leaf</tissue>
    </source>
</reference>
<gene>
    <name evidence="1" type="ORF">H5410_014711</name>
</gene>
<dbReference type="EMBL" id="JACXVP010000003">
    <property type="protein sequence ID" value="KAG5614887.1"/>
    <property type="molecule type" value="Genomic_DNA"/>
</dbReference>
<sequence>MNEPRRSVRLRCVNSDKYVVIGMMGVSNSFNFCATWTSACCRLHIDQSHACGVASFNKSRAADDEASPFGVGRLILDSALRLWRRRLSHIPRLDASRPCLMPRAIGNADVSQLMRAPAVMSASLGDLCATFGGVVCPHMQVGSRRMAVAPRPSRAPAVVSYRPWPMSPIALADGACRWPMKFARCAHARLKACALANVTADGRREPLSVMPVDRVFHGDASQAFACRWRQCRLLDRCGSGRREPWFFLTLAARLRLPRPSWPTLSSCFGCADSNLDEYASFDPNMHATDDVGKPRLTSAHGYEQATKDAARPRHVQSWLTDVCRPRTIVATDDEVIPRLTLADRCVRAMDDAGKPRPISADRCVQATNYVARPCPTARLTLSDHCVLATADSGSPCPTSADHCVQAKGDVGRPRRTSADTAVCRPREIWAGHTRRWLTNVCRPRVMRAGIGCCCLPLADAAYQMSTCHIRFIQALVDAAYHWPTLMSHSQYAHAMTDECRPWLLPPIVSRRRLLHAHIPPADAYHWPSLLARCTHAISDVSRPWLMPPAPIAPPTDDASRSWLMVHVVGRRHLPDAHTLAARALLLSEIGLPKH</sequence>
<evidence type="ECO:0000313" key="2">
    <source>
        <dbReference type="Proteomes" id="UP000824120"/>
    </source>
</evidence>
<name>A0A9J5ZS95_SOLCO</name>
<dbReference type="Proteomes" id="UP000824120">
    <property type="component" value="Chromosome 3"/>
</dbReference>
<proteinExistence type="predicted"/>
<comment type="caution">
    <text evidence="1">The sequence shown here is derived from an EMBL/GenBank/DDBJ whole genome shotgun (WGS) entry which is preliminary data.</text>
</comment>
<dbReference type="AlphaFoldDB" id="A0A9J5ZS95"/>
<keyword evidence="2" id="KW-1185">Reference proteome</keyword>
<accession>A0A9J5ZS95</accession>